<comment type="caution">
    <text evidence="1">The sequence shown here is derived from an EMBL/GenBank/DDBJ whole genome shotgun (WGS) entry which is preliminary data.</text>
</comment>
<dbReference type="Proteomes" id="UP001056120">
    <property type="component" value="Linkage Group LG02"/>
</dbReference>
<proteinExistence type="predicted"/>
<protein>
    <submittedName>
        <fullName evidence="1">Uncharacterized protein</fullName>
    </submittedName>
</protein>
<reference evidence="2" key="1">
    <citation type="journal article" date="2022" name="Mol. Ecol. Resour.">
        <title>The genomes of chicory, endive, great burdock and yacon provide insights into Asteraceae palaeo-polyploidization history and plant inulin production.</title>
        <authorList>
            <person name="Fan W."/>
            <person name="Wang S."/>
            <person name="Wang H."/>
            <person name="Wang A."/>
            <person name="Jiang F."/>
            <person name="Liu H."/>
            <person name="Zhao H."/>
            <person name="Xu D."/>
            <person name="Zhang Y."/>
        </authorList>
    </citation>
    <scope>NUCLEOTIDE SEQUENCE [LARGE SCALE GENOMIC DNA]</scope>
    <source>
        <strain evidence="2">cv. Yunnan</strain>
    </source>
</reference>
<sequence length="1243" mass="139047">MFIETDQNSKLGIQDLCWIQSSRSSLFNIYTGRCFFKYDAAPEILSCIKRDPRSRRVLGFTMTSSPSPSTENQCSDVVTGAANLSKNKDISSEHVEDENEEDEEGDMDFNPFLKEALSLEASSSLSSEIEEFDADVVDSRETHSPVVNVTNAPDELHDDGVGNVEPGIATNTVTDDVTVEGCGDMSHSQMVNVDSDDEDAIWRRTRARYSLVGSTLDELETFLQETDDEDDLHHNIDDEEEYRKFLAAVLNNGDASSGVAQENDNFDEDEDNDADFELELEEALESDVDENLHNVPQEREHERVGRRPETRQKKRQKTDVRQNEFSGHTNRPLRPILPYAPISPNTYNCMIQNTSSANNDYICAFTPHQIGQLHCLIYEHVQLLIQLFSLSILEPSRQHIATQVHRLLSEMLQKRDQVLASQRVPYPSFCFSLPYISSAVTFQNTSNFSTVPSGAIPMDGSFWVPFVSDNVLSVMDVAPLNLVQSYMDDASIAVQEHQQRQLEAMYDATVDRECLFPFNSYQSSADVSSDPTVAPDKASDQKSKKTIAAALVERSKNQSIALVPKDIAKLALRFFPLFNPALFPHKPPPLSVANRVLFTDSEDGLLARGLMRYNTDWKEIQKNYLPCKTPHQIFVRQKNRACSRAPENPIKAVRRLKTSPLTPQEKALIEEGLKVYRLDWTAVWKYMVPHRDPSMLPRQWRMAVGNQKSYKGDEHTKAKRRLYESHRRKSKLEGSRIQAAGVGQNSQGWPNEDEANPLPGFPTNCGTDNGGGENYSGDDGGNNEDEAYVHEAFLADWRPISSGISNMGENPQVELFTQNRLTNDTRLLNFHPQNLNNTQRVPANFLRPEVNIRPYRARRSNCSRLVKLAPDLPPVNLPPTVRIMSQSAFSKYQDEASSKVRQNVVLSQPRTGQQDERNSVRCSTSDNNAAEKSDSDLQLHPLLFQDHEDGSLPYYPLNGSASSSSSFDFFPNNPPQLNLNLFRYSNQAKHTVNFFNNSLNSKELTSSLTGVDFHPLLQRSDDGNGPPSGTPLDLSTTNPTAVNAVPRSPNELDLDIRLSSVARKENGASAREPGTTEMQPSGSHGLAEENGNDPVLGPGSVGVGHDEIVMEQEELSDSEDDDMAESVEFECEEMTDTEGEDGSDSDHVENMQNEDVQDDSLAKVMVHGDDSDQDEPRCQETANSDEKNEPKNLLGLNLNPKLPVTRSCHANRSSKKTTLPHQQLDAATPVKKPRKRAQKPDPR</sequence>
<evidence type="ECO:0000313" key="2">
    <source>
        <dbReference type="Proteomes" id="UP001056120"/>
    </source>
</evidence>
<reference evidence="1 2" key="2">
    <citation type="journal article" date="2022" name="Mol. Ecol. Resour.">
        <title>The genomes of chicory, endive, great burdock and yacon provide insights into Asteraceae paleo-polyploidization history and plant inulin production.</title>
        <authorList>
            <person name="Fan W."/>
            <person name="Wang S."/>
            <person name="Wang H."/>
            <person name="Wang A."/>
            <person name="Jiang F."/>
            <person name="Liu H."/>
            <person name="Zhao H."/>
            <person name="Xu D."/>
            <person name="Zhang Y."/>
        </authorList>
    </citation>
    <scope>NUCLEOTIDE SEQUENCE [LARGE SCALE GENOMIC DNA]</scope>
    <source>
        <strain evidence="2">cv. Yunnan</strain>
        <tissue evidence="1">Leaves</tissue>
    </source>
</reference>
<dbReference type="EMBL" id="CM042019">
    <property type="protein sequence ID" value="KAI3823869.1"/>
    <property type="molecule type" value="Genomic_DNA"/>
</dbReference>
<name>A0ACB9JV10_9ASTR</name>
<gene>
    <name evidence="1" type="ORF">L1987_05314</name>
</gene>
<evidence type="ECO:0000313" key="1">
    <source>
        <dbReference type="EMBL" id="KAI3823869.1"/>
    </source>
</evidence>
<accession>A0ACB9JV10</accession>
<organism evidence="1 2">
    <name type="scientific">Smallanthus sonchifolius</name>
    <dbReference type="NCBI Taxonomy" id="185202"/>
    <lineage>
        <taxon>Eukaryota</taxon>
        <taxon>Viridiplantae</taxon>
        <taxon>Streptophyta</taxon>
        <taxon>Embryophyta</taxon>
        <taxon>Tracheophyta</taxon>
        <taxon>Spermatophyta</taxon>
        <taxon>Magnoliopsida</taxon>
        <taxon>eudicotyledons</taxon>
        <taxon>Gunneridae</taxon>
        <taxon>Pentapetalae</taxon>
        <taxon>asterids</taxon>
        <taxon>campanulids</taxon>
        <taxon>Asterales</taxon>
        <taxon>Asteraceae</taxon>
        <taxon>Asteroideae</taxon>
        <taxon>Heliantheae alliance</taxon>
        <taxon>Millerieae</taxon>
        <taxon>Smallanthus</taxon>
    </lineage>
</organism>
<keyword evidence="2" id="KW-1185">Reference proteome</keyword>